<name>A0AA42B3Z2_PAPNU</name>
<feature type="non-terminal residue" evidence="1">
    <location>
        <position position="79"/>
    </location>
</feature>
<evidence type="ECO:0000313" key="1">
    <source>
        <dbReference type="EMBL" id="MCL7050535.1"/>
    </source>
</evidence>
<reference evidence="1" key="1">
    <citation type="submission" date="2022-03" db="EMBL/GenBank/DDBJ databases">
        <title>A functionally conserved STORR gene fusion in Papaver species that diverged 16.8 million years ago.</title>
        <authorList>
            <person name="Catania T."/>
        </authorList>
    </citation>
    <scope>NUCLEOTIDE SEQUENCE</scope>
    <source>
        <strain evidence="1">S-191538</strain>
    </source>
</reference>
<comment type="caution">
    <text evidence="1">The sequence shown here is derived from an EMBL/GenBank/DDBJ whole genome shotgun (WGS) entry which is preliminary data.</text>
</comment>
<gene>
    <name evidence="1" type="ORF">MKW94_012187</name>
</gene>
<proteinExistence type="predicted"/>
<protein>
    <submittedName>
        <fullName evidence="1">Uncharacterized protein</fullName>
    </submittedName>
</protein>
<dbReference type="EMBL" id="JAJJMA010328968">
    <property type="protein sequence ID" value="MCL7050535.1"/>
    <property type="molecule type" value="Genomic_DNA"/>
</dbReference>
<dbReference type="AlphaFoldDB" id="A0AA42B3Z2"/>
<sequence>YFHGVAGEDQIIIQSHPYHNIKEDSLYSYDWRKNASRKAKSGVVSELVSISMFSELASGSLFRSFAESLWPVRKHNQEM</sequence>
<feature type="non-terminal residue" evidence="1">
    <location>
        <position position="1"/>
    </location>
</feature>
<organism evidence="1 2">
    <name type="scientific">Papaver nudicaule</name>
    <name type="common">Iceland poppy</name>
    <dbReference type="NCBI Taxonomy" id="74823"/>
    <lineage>
        <taxon>Eukaryota</taxon>
        <taxon>Viridiplantae</taxon>
        <taxon>Streptophyta</taxon>
        <taxon>Embryophyta</taxon>
        <taxon>Tracheophyta</taxon>
        <taxon>Spermatophyta</taxon>
        <taxon>Magnoliopsida</taxon>
        <taxon>Ranunculales</taxon>
        <taxon>Papaveraceae</taxon>
        <taxon>Papaveroideae</taxon>
        <taxon>Papaver</taxon>
    </lineage>
</organism>
<dbReference type="Proteomes" id="UP001177140">
    <property type="component" value="Unassembled WGS sequence"/>
</dbReference>
<keyword evidence="2" id="KW-1185">Reference proteome</keyword>
<evidence type="ECO:0000313" key="2">
    <source>
        <dbReference type="Proteomes" id="UP001177140"/>
    </source>
</evidence>
<accession>A0AA42B3Z2</accession>